<dbReference type="PROSITE" id="PS01180">
    <property type="entry name" value="CUB"/>
    <property type="match status" value="1"/>
</dbReference>
<comment type="caution">
    <text evidence="5">The sequence shown here is derived from an EMBL/GenBank/DDBJ whole genome shotgun (WGS) entry which is preliminary data.</text>
</comment>
<evidence type="ECO:0000256" key="1">
    <source>
        <dbReference type="ARBA" id="ARBA00023157"/>
    </source>
</evidence>
<dbReference type="GO" id="GO:0004252">
    <property type="term" value="F:serine-type endopeptidase activity"/>
    <property type="evidence" value="ECO:0007669"/>
    <property type="project" value="TreeGrafter"/>
</dbReference>
<dbReference type="InterPro" id="IPR000859">
    <property type="entry name" value="CUB_dom"/>
</dbReference>
<feature type="domain" description="CUB" evidence="4">
    <location>
        <begin position="117"/>
        <end position="267"/>
    </location>
</feature>
<feature type="compositionally biased region" description="Low complexity" evidence="3">
    <location>
        <begin position="191"/>
        <end position="205"/>
    </location>
</feature>
<dbReference type="GO" id="GO:0005615">
    <property type="term" value="C:extracellular space"/>
    <property type="evidence" value="ECO:0007669"/>
    <property type="project" value="TreeGrafter"/>
</dbReference>
<evidence type="ECO:0000313" key="6">
    <source>
        <dbReference type="Proteomes" id="UP000094527"/>
    </source>
</evidence>
<name>A0A1D2MTV5_ORCCI</name>
<evidence type="ECO:0000256" key="3">
    <source>
        <dbReference type="SAM" id="MobiDB-lite"/>
    </source>
</evidence>
<protein>
    <submittedName>
        <fullName evidence="5">Tolloid-like protein 1</fullName>
    </submittedName>
</protein>
<reference evidence="5 6" key="1">
    <citation type="journal article" date="2016" name="Genome Biol. Evol.">
        <title>Gene Family Evolution Reflects Adaptation to Soil Environmental Stressors in the Genome of the Collembolan Orchesella cincta.</title>
        <authorList>
            <person name="Faddeeva-Vakhrusheva A."/>
            <person name="Derks M.F."/>
            <person name="Anvar S.Y."/>
            <person name="Agamennone V."/>
            <person name="Suring W."/>
            <person name="Smit S."/>
            <person name="van Straalen N.M."/>
            <person name="Roelofs D."/>
        </authorList>
    </citation>
    <scope>NUCLEOTIDE SEQUENCE [LARGE SCALE GENOMIC DNA]</scope>
    <source>
        <tissue evidence="5">Mixed pool</tissue>
    </source>
</reference>
<dbReference type="InterPro" id="IPR035914">
    <property type="entry name" value="Sperma_CUB_dom_sf"/>
</dbReference>
<feature type="region of interest" description="Disordered" evidence="3">
    <location>
        <begin position="191"/>
        <end position="218"/>
    </location>
</feature>
<dbReference type="Pfam" id="PF00431">
    <property type="entry name" value="CUB"/>
    <property type="match status" value="1"/>
</dbReference>
<organism evidence="5 6">
    <name type="scientific">Orchesella cincta</name>
    <name type="common">Springtail</name>
    <name type="synonym">Podura cincta</name>
    <dbReference type="NCBI Taxonomy" id="48709"/>
    <lineage>
        <taxon>Eukaryota</taxon>
        <taxon>Metazoa</taxon>
        <taxon>Ecdysozoa</taxon>
        <taxon>Arthropoda</taxon>
        <taxon>Hexapoda</taxon>
        <taxon>Collembola</taxon>
        <taxon>Entomobryomorpha</taxon>
        <taxon>Entomobryoidea</taxon>
        <taxon>Orchesellidae</taxon>
        <taxon>Orchesellinae</taxon>
        <taxon>Orchesella</taxon>
    </lineage>
</organism>
<dbReference type="EMBL" id="LJIJ01000553">
    <property type="protein sequence ID" value="ODM96318.1"/>
    <property type="molecule type" value="Genomic_DNA"/>
</dbReference>
<feature type="compositionally biased region" description="Polar residues" evidence="3">
    <location>
        <begin position="206"/>
        <end position="215"/>
    </location>
</feature>
<dbReference type="Gene3D" id="2.60.120.290">
    <property type="entry name" value="Spermadhesin, CUB domain"/>
    <property type="match status" value="1"/>
</dbReference>
<gene>
    <name evidence="5" type="ORF">Ocin01_10362</name>
</gene>
<dbReference type="PANTHER" id="PTHR24255">
    <property type="entry name" value="COMPLEMENT COMPONENT 1, S SUBCOMPONENT-RELATED"/>
    <property type="match status" value="1"/>
</dbReference>
<dbReference type="AlphaFoldDB" id="A0A1D2MTV5"/>
<sequence>MADWFPGWTHQDKHDRSEILSAQPNDDGWSGQDCVEIRQITVPQSPSSSSSNDKAFAPFLLKSEIYNRMNERGQSPQFPGQGSSTKDTGFYWNDRNCEVKNFHICEKGTHQNVDVSCNRTLKLSPPQVHSMVVTSPAYPSAYPDNIVCVTSIETVPGYKLILSFDEFILEESPGCQYDSLEILEIQGDATAESTTSQSTRASRAQNQQQKTSARLNSGGGKKICGDWTKKLKLLRYTTASKSTQVILKFESDFSHHFPGFKVKVTAEKGTKRLQIQYIFKLFRK</sequence>
<dbReference type="SUPFAM" id="SSF49854">
    <property type="entry name" value="Spermadhesin, CUB domain"/>
    <property type="match status" value="1"/>
</dbReference>
<dbReference type="PANTHER" id="PTHR24255:SF31">
    <property type="entry name" value="CUBILIN-LIKE PROTEIN"/>
    <property type="match status" value="1"/>
</dbReference>
<evidence type="ECO:0000313" key="5">
    <source>
        <dbReference type="EMBL" id="ODM96318.1"/>
    </source>
</evidence>
<evidence type="ECO:0000259" key="4">
    <source>
        <dbReference type="PROSITE" id="PS01180"/>
    </source>
</evidence>
<evidence type="ECO:0000256" key="2">
    <source>
        <dbReference type="PROSITE-ProRule" id="PRU00059"/>
    </source>
</evidence>
<dbReference type="CDD" id="cd00041">
    <property type="entry name" value="CUB"/>
    <property type="match status" value="1"/>
</dbReference>
<keyword evidence="1" id="KW-1015">Disulfide bond</keyword>
<dbReference type="STRING" id="48709.A0A1D2MTV5"/>
<keyword evidence="6" id="KW-1185">Reference proteome</keyword>
<dbReference type="SMART" id="SM00042">
    <property type="entry name" value="CUB"/>
    <property type="match status" value="1"/>
</dbReference>
<dbReference type="OMA" id="NIYCETI"/>
<dbReference type="Proteomes" id="UP000094527">
    <property type="component" value="Unassembled WGS sequence"/>
</dbReference>
<accession>A0A1D2MTV5</accession>
<proteinExistence type="predicted"/>
<comment type="caution">
    <text evidence="2">Lacks conserved residue(s) required for the propagation of feature annotation.</text>
</comment>
<dbReference type="OrthoDB" id="418245at2759"/>